<evidence type="ECO:0000256" key="2">
    <source>
        <dbReference type="SAM" id="SignalP"/>
    </source>
</evidence>
<feature type="signal peptide" evidence="2">
    <location>
        <begin position="1"/>
        <end position="18"/>
    </location>
</feature>
<feature type="region of interest" description="Disordered" evidence="1">
    <location>
        <begin position="53"/>
        <end position="72"/>
    </location>
</feature>
<keyword evidence="2" id="KW-0732">Signal</keyword>
<protein>
    <submittedName>
        <fullName evidence="3">Uncharacterized protein</fullName>
    </submittedName>
</protein>
<proteinExistence type="predicted"/>
<reference evidence="3 4" key="1">
    <citation type="submission" date="2021-02" db="EMBL/GenBank/DDBJ databases">
        <title>Variation within the Batrachochytrium salamandrivorans European outbreak.</title>
        <authorList>
            <person name="Kelly M."/>
            <person name="Pasmans F."/>
            <person name="Shea T.P."/>
            <person name="Munoz J.F."/>
            <person name="Carranza S."/>
            <person name="Cuomo C.A."/>
            <person name="Martel A."/>
        </authorList>
    </citation>
    <scope>NUCLEOTIDE SEQUENCE [LARGE SCALE GENOMIC DNA]</scope>
    <source>
        <strain evidence="3 4">AMFP18/2</strain>
    </source>
</reference>
<evidence type="ECO:0000256" key="1">
    <source>
        <dbReference type="SAM" id="MobiDB-lite"/>
    </source>
</evidence>
<evidence type="ECO:0000313" key="4">
    <source>
        <dbReference type="Proteomes" id="UP001648503"/>
    </source>
</evidence>
<name>A0ABQ8F1R8_9FUNG</name>
<comment type="caution">
    <text evidence="3">The sequence shown here is derived from an EMBL/GenBank/DDBJ whole genome shotgun (WGS) entry which is preliminary data.</text>
</comment>
<sequence length="199" mass="22956">MRVKALVVAAMVITSVNAGLSDIICDASNRILGCFRLGNSMSRAESRERLILNGPSRDPESAKRKLSYDSGGDERDLICNPVIFKLYELHDKAVELSSKIPDRRKVSYEPSRWWGKDPDRDDQGFIEIDRMVARSELNDEDSPELKEIKESLMALEQEYREVWMGSINDCWIKFIHVLSPKEMLEKGLFFRRTRVVMLE</sequence>
<feature type="chain" id="PRO_5047009277" evidence="2">
    <location>
        <begin position="19"/>
        <end position="199"/>
    </location>
</feature>
<accession>A0ABQ8F1R8</accession>
<gene>
    <name evidence="3" type="ORF">BASA50_009284</name>
</gene>
<dbReference type="EMBL" id="JAFCIX010000432">
    <property type="protein sequence ID" value="KAH6590565.1"/>
    <property type="molecule type" value="Genomic_DNA"/>
</dbReference>
<evidence type="ECO:0000313" key="3">
    <source>
        <dbReference type="EMBL" id="KAH6590565.1"/>
    </source>
</evidence>
<keyword evidence="4" id="KW-1185">Reference proteome</keyword>
<dbReference type="Proteomes" id="UP001648503">
    <property type="component" value="Unassembled WGS sequence"/>
</dbReference>
<feature type="compositionally biased region" description="Basic and acidic residues" evidence="1">
    <location>
        <begin position="57"/>
        <end position="72"/>
    </location>
</feature>
<organism evidence="3 4">
    <name type="scientific">Batrachochytrium salamandrivorans</name>
    <dbReference type="NCBI Taxonomy" id="1357716"/>
    <lineage>
        <taxon>Eukaryota</taxon>
        <taxon>Fungi</taxon>
        <taxon>Fungi incertae sedis</taxon>
        <taxon>Chytridiomycota</taxon>
        <taxon>Chytridiomycota incertae sedis</taxon>
        <taxon>Chytridiomycetes</taxon>
        <taxon>Rhizophydiales</taxon>
        <taxon>Rhizophydiales incertae sedis</taxon>
        <taxon>Batrachochytrium</taxon>
    </lineage>
</organism>